<proteinExistence type="predicted"/>
<evidence type="ECO:0000313" key="1">
    <source>
        <dbReference type="EMBL" id="KAH9415235.1"/>
    </source>
</evidence>
<evidence type="ECO:0000313" key="2">
    <source>
        <dbReference type="Proteomes" id="UP000887458"/>
    </source>
</evidence>
<keyword evidence="2" id="KW-1185">Reference proteome</keyword>
<name>A0ABQ8IY61_DERPT</name>
<dbReference type="Proteomes" id="UP000887458">
    <property type="component" value="Unassembled WGS sequence"/>
</dbReference>
<sequence length="61" mass="7221">MEKANTHTIRLKNIVKRCNHLRQTSSLTPLLSKHCIDKAPYLVNILDRYKVKLWINYVSIQ</sequence>
<protein>
    <submittedName>
        <fullName evidence="1">Uncharacterized protein</fullName>
    </submittedName>
</protein>
<gene>
    <name evidence="1" type="ORF">DERP_006328</name>
</gene>
<reference evidence="1 2" key="1">
    <citation type="journal article" date="2018" name="J. Allergy Clin. Immunol.">
        <title>High-quality assembly of Dermatophagoides pteronyssinus genome and transcriptome reveals a wide range of novel allergens.</title>
        <authorList>
            <person name="Liu X.Y."/>
            <person name="Yang K.Y."/>
            <person name="Wang M.Q."/>
            <person name="Kwok J.S."/>
            <person name="Zeng X."/>
            <person name="Yang Z."/>
            <person name="Xiao X.J."/>
            <person name="Lau C.P."/>
            <person name="Li Y."/>
            <person name="Huang Z.M."/>
            <person name="Ba J.G."/>
            <person name="Yim A.K."/>
            <person name="Ouyang C.Y."/>
            <person name="Ngai S.M."/>
            <person name="Chan T.F."/>
            <person name="Leung E.L."/>
            <person name="Liu L."/>
            <person name="Liu Z.G."/>
            <person name="Tsui S.K."/>
        </authorList>
    </citation>
    <scope>NUCLEOTIDE SEQUENCE [LARGE SCALE GENOMIC DNA]</scope>
    <source>
        <strain evidence="1">Derp</strain>
    </source>
</reference>
<organism evidence="1 2">
    <name type="scientific">Dermatophagoides pteronyssinus</name>
    <name type="common">European house dust mite</name>
    <dbReference type="NCBI Taxonomy" id="6956"/>
    <lineage>
        <taxon>Eukaryota</taxon>
        <taxon>Metazoa</taxon>
        <taxon>Ecdysozoa</taxon>
        <taxon>Arthropoda</taxon>
        <taxon>Chelicerata</taxon>
        <taxon>Arachnida</taxon>
        <taxon>Acari</taxon>
        <taxon>Acariformes</taxon>
        <taxon>Sarcoptiformes</taxon>
        <taxon>Astigmata</taxon>
        <taxon>Psoroptidia</taxon>
        <taxon>Analgoidea</taxon>
        <taxon>Pyroglyphidae</taxon>
        <taxon>Dermatophagoidinae</taxon>
        <taxon>Dermatophagoides</taxon>
    </lineage>
</organism>
<accession>A0ABQ8IY61</accession>
<reference evidence="1 2" key="2">
    <citation type="journal article" date="2022" name="Mol. Biol. Evol.">
        <title>Comparative Genomics Reveals Insights into the Divergent Evolution of Astigmatic Mites and Household Pest Adaptations.</title>
        <authorList>
            <person name="Xiong Q."/>
            <person name="Wan A.T."/>
            <person name="Liu X."/>
            <person name="Fung C.S."/>
            <person name="Xiao X."/>
            <person name="Malainual N."/>
            <person name="Hou J."/>
            <person name="Wang L."/>
            <person name="Wang M."/>
            <person name="Yang K.Y."/>
            <person name="Cui Y."/>
            <person name="Leung E.L."/>
            <person name="Nong W."/>
            <person name="Shin S.K."/>
            <person name="Au S.W."/>
            <person name="Jeong K.Y."/>
            <person name="Chew F.T."/>
            <person name="Hui J.H."/>
            <person name="Leung T.F."/>
            <person name="Tungtrongchitr A."/>
            <person name="Zhong N."/>
            <person name="Liu Z."/>
            <person name="Tsui S.K."/>
        </authorList>
    </citation>
    <scope>NUCLEOTIDE SEQUENCE [LARGE SCALE GENOMIC DNA]</scope>
    <source>
        <strain evidence="1">Derp</strain>
    </source>
</reference>
<dbReference type="EMBL" id="NJHN03000099">
    <property type="protein sequence ID" value="KAH9415235.1"/>
    <property type="molecule type" value="Genomic_DNA"/>
</dbReference>
<comment type="caution">
    <text evidence="1">The sequence shown here is derived from an EMBL/GenBank/DDBJ whole genome shotgun (WGS) entry which is preliminary data.</text>
</comment>